<dbReference type="InterPro" id="IPR012892">
    <property type="entry name" value="Gp58"/>
</dbReference>
<feature type="domain" description="Gp58-like" evidence="3">
    <location>
        <begin position="1298"/>
        <end position="1605"/>
    </location>
</feature>
<evidence type="ECO:0000313" key="4">
    <source>
        <dbReference type="EMBL" id="DAD94976.1"/>
    </source>
</evidence>
<dbReference type="Pfam" id="PF07902">
    <property type="entry name" value="Gp58"/>
    <property type="match status" value="1"/>
</dbReference>
<accession>A0A8S5NL64</accession>
<dbReference type="NCBIfam" id="TIGR01665">
    <property type="entry name" value="put_anti_recept"/>
    <property type="match status" value="1"/>
</dbReference>
<organism evidence="4">
    <name type="scientific">Siphoviridae sp. ct3Md4</name>
    <dbReference type="NCBI Taxonomy" id="2826282"/>
    <lineage>
        <taxon>Viruses</taxon>
        <taxon>Duplodnaviria</taxon>
        <taxon>Heunggongvirae</taxon>
        <taxon>Uroviricota</taxon>
        <taxon>Caudoviricetes</taxon>
    </lineage>
</organism>
<feature type="coiled-coil region" evidence="1">
    <location>
        <begin position="694"/>
        <end position="721"/>
    </location>
</feature>
<dbReference type="EMBL" id="BK015187">
    <property type="protein sequence ID" value="DAD94976.1"/>
    <property type="molecule type" value="Genomic_DNA"/>
</dbReference>
<reference evidence="4" key="1">
    <citation type="journal article" date="2021" name="Proc. Natl. Acad. Sci. U.S.A.">
        <title>A Catalog of Tens of Thousands of Viruses from Human Metagenomes Reveals Hidden Associations with Chronic Diseases.</title>
        <authorList>
            <person name="Tisza M.J."/>
            <person name="Buck C.B."/>
        </authorList>
    </citation>
    <scope>NUCLEOTIDE SEQUENCE</scope>
    <source>
        <strain evidence="4">Ct3Md4</strain>
    </source>
</reference>
<evidence type="ECO:0000259" key="2">
    <source>
        <dbReference type="Pfam" id="PF06605"/>
    </source>
</evidence>
<protein>
    <submittedName>
        <fullName evidence="4">Minor structural protein</fullName>
    </submittedName>
</protein>
<dbReference type="InterPro" id="IPR007119">
    <property type="entry name" value="Phage_tail_spike_N"/>
</dbReference>
<dbReference type="Pfam" id="PF06605">
    <property type="entry name" value="Prophage_tail"/>
    <property type="match status" value="1"/>
</dbReference>
<evidence type="ECO:0000256" key="1">
    <source>
        <dbReference type="SAM" id="Coils"/>
    </source>
</evidence>
<proteinExistence type="predicted"/>
<dbReference type="InterPro" id="IPR010572">
    <property type="entry name" value="Tail_dom"/>
</dbReference>
<sequence length="1659" mass="184334">MIYLFDKDEKLIKIVRKPAIKKALQKFSLTTENYISDRLTVEMKALKDDELEKLEYMAIQSIDDTHKFHYFYIAQGNTKGDITTLIGVQSGIEELRKTVVYDKRPTDQRARPVIEWLLTGTNWSPRFIAETNPKSTNFYYISTFDALKKVCKVWGLEMQFFVEMNDAQIGARYIDFKRKIGEAVGKRVVYGHNALEILQEVEKTNLYTALVGRGKGEQVSSAEDTGKDADGYGRKINFEEVVWSKAKGDPLDKPLGQKYLEIPEMTAKYGIKQPDGKMRPKIGFVEFSEEEDKNELIKQTYEALIESSRPKLTLKTSTVYLKDVQIGDTIRVVRHDRHLDYDTRIFEITFNRLNNESSDIKLGDRVSESNDAKVQNTVNKALDEFKVGEFTEFVKKLPEFIPSANGFNHNWYTSTDPTESHPGQVLINDSWYKPDPEHEGHTIMYRWTGEMWQEVLRTWDGTGLQDKIKKEFEKVAADMAKQQSEHDRVVAEITAKATNAETLASSAKSTAEDAFSRLNDVKSEAIAEARYLDTVERAETEKKIAASKKDALSETVKLVDNAKSTLNTDLSETEKKVEALKGSIGTLSNDTSVQFAKINNALISVASKQDVDKVSQRVSNAETVLTQQAGQISAKASKEDVNAVSGRLNKAESSLTVQAGQIDQKANKQDVDTLTGRVNRAETSITQQADMIASKANKQELDNVNNRVLNAESRITQQANEISQRVKTSDFNNATQRLATAESSITQLGNKITTEISRVDSKIPTDFGSRNLILKSADFENLHRQPSGSNATTDGQAYIINSQNYPNDVYAGISWDMAVTKIEAGETFSLLAPIYIGSSINIDFGAKIMIKNHKSNDHLFVFDIPTGVKDEWFDVKLTFTTSKSVELGEWPFYISVVRNGYLKIKPPMMVRGSLIPLQHIVAPEDTEAEISTVKTTITQTEQGVSQLSQKQSETDSRMTSAETKVNQLVGEMSSKVSKTDFDKLSKSVAANSTAITQTDSKISLKADRTEVQIAKATADSAVSKGQELERKINQTNAELRVTADSIAQKVSRVDFDNLGNKVTNAETQINTLAGKIETKLSRVDLDKTIDSRGFVTSATVTNLIQQSERGTTQLISEVKKQIPSIGQAGGENLIQNSAFPQNIDGWGTWVYGQGNKNLFVGKHSAYYNNTRELFRLYNAEAQLTTTVPASTRRIPLKRNTSYRINISIVGSDNLAGADIYLLVRKAGETKDYTNIYHLKHINGPEISTLKRFGLSVQNGEFDEGYIRIDNRGHTDAQPSNLFFTELDFYEGTMDRAWQPSSKDVSQEVTVKFNEIKSTVDGFSRTIGEHGQSISQIIQDAKGTVWKVENLEDKWAFNLGVTNKQLDKLDTGLEATKSEMSQIAGSWAVKNLTRSGDVLNQINLNKDGSVKIDGKLVQITGSTYIEDGVISSAKIGELSASKITSGRLNASLVDVVNLNASSVTSGTFTGLNYRGGKIEGLNGSMRVDLNQSEIHFYDNATIEFHNKDNALVRRKGPHTAFVHFNDTPPDEDQNTGSLFAAIGVTSSGDGVNSASSGRFAGLRVYRAARGLEHSAVFDQAELYGDRILLKDDFHLNRGFSFHPASLPDGRWINVTNLAFAAAALARVWQHFLNVGGNGKDPAFINALKNEQATFGKIDHW</sequence>
<evidence type="ECO:0000259" key="3">
    <source>
        <dbReference type="Pfam" id="PF07902"/>
    </source>
</evidence>
<name>A0A8S5NL64_9CAUD</name>
<dbReference type="Gene3D" id="1.20.5.340">
    <property type="match status" value="1"/>
</dbReference>
<feature type="domain" description="Tail spike" evidence="2">
    <location>
        <begin position="97"/>
        <end position="365"/>
    </location>
</feature>
<keyword evidence="1" id="KW-0175">Coiled coil</keyword>